<dbReference type="PANTHER" id="PTHR43713:SF3">
    <property type="entry name" value="GLUTAMATE-1-SEMIALDEHYDE 2,1-AMINOMUTASE 1, CHLOROPLASTIC-RELATED"/>
    <property type="match status" value="1"/>
</dbReference>
<evidence type="ECO:0000256" key="5">
    <source>
        <dbReference type="ARBA" id="ARBA00022898"/>
    </source>
</evidence>
<protein>
    <recommendedName>
        <fullName evidence="4">glutamate-1-semialdehyde 2,1-aminomutase</fullName>
        <ecNumber evidence="4">5.4.3.8</ecNumber>
    </recommendedName>
</protein>
<keyword evidence="7" id="KW-0627">Porphyrin biosynthesis</keyword>
<comment type="similarity">
    <text evidence="3">Belongs to the class-III pyridoxal-phosphate-dependent aminotransferase family. HemL subfamily.</text>
</comment>
<evidence type="ECO:0000256" key="6">
    <source>
        <dbReference type="ARBA" id="ARBA00023235"/>
    </source>
</evidence>
<evidence type="ECO:0000256" key="3">
    <source>
        <dbReference type="ARBA" id="ARBA00008981"/>
    </source>
</evidence>
<dbReference type="GO" id="GO:0030170">
    <property type="term" value="F:pyridoxal phosphate binding"/>
    <property type="evidence" value="ECO:0007669"/>
    <property type="project" value="InterPro"/>
</dbReference>
<dbReference type="EC" id="5.4.3.8" evidence="4"/>
<comment type="cofactor">
    <cofactor evidence="1">
        <name>pyridoxal 5'-phosphate</name>
        <dbReference type="ChEBI" id="CHEBI:597326"/>
    </cofactor>
</comment>
<dbReference type="PROSITE" id="PS00600">
    <property type="entry name" value="AA_TRANSFER_CLASS_3"/>
    <property type="match status" value="1"/>
</dbReference>
<comment type="pathway">
    <text evidence="2">Porphyrin-containing compound metabolism; protoporphyrin-IX biosynthesis; 5-aminolevulinate from L-glutamyl-tRNA(Glu): step 2/2.</text>
</comment>
<evidence type="ECO:0000256" key="1">
    <source>
        <dbReference type="ARBA" id="ARBA00001933"/>
    </source>
</evidence>
<organism evidence="8">
    <name type="scientific">marine metagenome</name>
    <dbReference type="NCBI Taxonomy" id="408172"/>
    <lineage>
        <taxon>unclassified sequences</taxon>
        <taxon>metagenomes</taxon>
        <taxon>ecological metagenomes</taxon>
    </lineage>
</organism>
<feature type="non-terminal residue" evidence="8">
    <location>
        <position position="245"/>
    </location>
</feature>
<dbReference type="Pfam" id="PF00202">
    <property type="entry name" value="Aminotran_3"/>
    <property type="match status" value="1"/>
</dbReference>
<reference evidence="8" key="1">
    <citation type="submission" date="2018-05" db="EMBL/GenBank/DDBJ databases">
        <authorList>
            <person name="Lanie J.A."/>
            <person name="Ng W.-L."/>
            <person name="Kazmierczak K.M."/>
            <person name="Andrzejewski T.M."/>
            <person name="Davidsen T.M."/>
            <person name="Wayne K.J."/>
            <person name="Tettelin H."/>
            <person name="Glass J.I."/>
            <person name="Rusch D."/>
            <person name="Podicherti R."/>
            <person name="Tsui H.-C.T."/>
            <person name="Winkler M.E."/>
        </authorList>
    </citation>
    <scope>NUCLEOTIDE SEQUENCE</scope>
</reference>
<sequence length="245" mass="25806">GHSDPDVMDSIQKATLDGTSYGAPTEKEIVLAEMIIDRVPGCEMVRLVNSGTEATMSAIRLARGITGKDKIVKFSGCYHGHGDSFLIESGSGALTLGKPNSPGVTKGTAKDTLLAQFNDIETVEELFNYYGEGIAAVIVEPVNGNTGCIPPKNHFLRDLRALCTQNDSLLIFDEVMTGFRIARGGASEYYSVSPDLFTFGKVIGGGLPIGAYGGKRELMEQISPAGPVYQAGTLSGNPIAVTAGI</sequence>
<dbReference type="InterPro" id="IPR049704">
    <property type="entry name" value="Aminotrans_3_PPA_site"/>
</dbReference>
<dbReference type="GO" id="GO:0008483">
    <property type="term" value="F:transaminase activity"/>
    <property type="evidence" value="ECO:0007669"/>
    <property type="project" value="InterPro"/>
</dbReference>
<evidence type="ECO:0000256" key="7">
    <source>
        <dbReference type="ARBA" id="ARBA00023244"/>
    </source>
</evidence>
<evidence type="ECO:0000313" key="8">
    <source>
        <dbReference type="EMBL" id="SVE21282.1"/>
    </source>
</evidence>
<dbReference type="GO" id="GO:0042286">
    <property type="term" value="F:glutamate-1-semialdehyde 2,1-aminomutase activity"/>
    <property type="evidence" value="ECO:0007669"/>
    <property type="project" value="UniProtKB-EC"/>
</dbReference>
<dbReference type="Gene3D" id="3.40.640.10">
    <property type="entry name" value="Type I PLP-dependent aspartate aminotransferase-like (Major domain)"/>
    <property type="match status" value="1"/>
</dbReference>
<evidence type="ECO:0000256" key="4">
    <source>
        <dbReference type="ARBA" id="ARBA00012143"/>
    </source>
</evidence>
<dbReference type="InterPro" id="IPR015424">
    <property type="entry name" value="PyrdxlP-dep_Trfase"/>
</dbReference>
<accession>A0A383BMZ9</accession>
<feature type="non-terminal residue" evidence="8">
    <location>
        <position position="1"/>
    </location>
</feature>
<gene>
    <name evidence="8" type="ORF">METZ01_LOCUS474136</name>
</gene>
<dbReference type="SUPFAM" id="SSF53383">
    <property type="entry name" value="PLP-dependent transferases"/>
    <property type="match status" value="1"/>
</dbReference>
<dbReference type="EMBL" id="UINC01201787">
    <property type="protein sequence ID" value="SVE21282.1"/>
    <property type="molecule type" value="Genomic_DNA"/>
</dbReference>
<dbReference type="NCBIfam" id="NF000818">
    <property type="entry name" value="PRK00062.1"/>
    <property type="match status" value="1"/>
</dbReference>
<dbReference type="InterPro" id="IPR015421">
    <property type="entry name" value="PyrdxlP-dep_Trfase_major"/>
</dbReference>
<name>A0A383BMZ9_9ZZZZ</name>
<keyword evidence="6" id="KW-0413">Isomerase</keyword>
<proteinExistence type="inferred from homology"/>
<dbReference type="AlphaFoldDB" id="A0A383BMZ9"/>
<dbReference type="FunFam" id="3.40.640.10:FF:000021">
    <property type="entry name" value="Glutamate-1-semialdehyde 2,1-aminomutase"/>
    <property type="match status" value="1"/>
</dbReference>
<keyword evidence="5" id="KW-0663">Pyridoxal phosphate</keyword>
<dbReference type="GO" id="GO:0006779">
    <property type="term" value="P:porphyrin-containing compound biosynthetic process"/>
    <property type="evidence" value="ECO:0007669"/>
    <property type="project" value="UniProtKB-KW"/>
</dbReference>
<evidence type="ECO:0000256" key="2">
    <source>
        <dbReference type="ARBA" id="ARBA00004819"/>
    </source>
</evidence>
<dbReference type="PANTHER" id="PTHR43713">
    <property type="entry name" value="GLUTAMATE-1-SEMIALDEHYDE 2,1-AMINOMUTASE"/>
    <property type="match status" value="1"/>
</dbReference>
<dbReference type="InterPro" id="IPR005814">
    <property type="entry name" value="Aminotrans_3"/>
</dbReference>